<organism evidence="1 2">
    <name type="scientific">Kitasatospora misakiensis</name>
    <dbReference type="NCBI Taxonomy" id="67330"/>
    <lineage>
        <taxon>Bacteria</taxon>
        <taxon>Bacillati</taxon>
        <taxon>Actinomycetota</taxon>
        <taxon>Actinomycetes</taxon>
        <taxon>Kitasatosporales</taxon>
        <taxon>Streptomycetaceae</taxon>
        <taxon>Kitasatospora</taxon>
    </lineage>
</organism>
<dbReference type="Proteomes" id="UP001595975">
    <property type="component" value="Unassembled WGS sequence"/>
</dbReference>
<reference evidence="2" key="1">
    <citation type="journal article" date="2019" name="Int. J. Syst. Evol. Microbiol.">
        <title>The Global Catalogue of Microorganisms (GCM) 10K type strain sequencing project: providing services to taxonomists for standard genome sequencing and annotation.</title>
        <authorList>
            <consortium name="The Broad Institute Genomics Platform"/>
            <consortium name="The Broad Institute Genome Sequencing Center for Infectious Disease"/>
            <person name="Wu L."/>
            <person name="Ma J."/>
        </authorList>
    </citation>
    <scope>NUCLEOTIDE SEQUENCE [LARGE SCALE GENOMIC DNA]</scope>
    <source>
        <strain evidence="2">CGMCC 4.1437</strain>
    </source>
</reference>
<gene>
    <name evidence="1" type="ORF">ACFP3U_32320</name>
</gene>
<proteinExistence type="predicted"/>
<evidence type="ECO:0000313" key="1">
    <source>
        <dbReference type="EMBL" id="MFC5667641.1"/>
    </source>
</evidence>
<evidence type="ECO:0008006" key="3">
    <source>
        <dbReference type="Google" id="ProtNLM"/>
    </source>
</evidence>
<evidence type="ECO:0000313" key="2">
    <source>
        <dbReference type="Proteomes" id="UP001595975"/>
    </source>
</evidence>
<protein>
    <recommendedName>
        <fullName evidence="3">Integrase</fullName>
    </recommendedName>
</protein>
<dbReference type="EMBL" id="JBHSOF010000062">
    <property type="protein sequence ID" value="MFC5667641.1"/>
    <property type="molecule type" value="Genomic_DNA"/>
</dbReference>
<accession>A0ABW0XB61</accession>
<keyword evidence="2" id="KW-1185">Reference proteome</keyword>
<comment type="caution">
    <text evidence="1">The sequence shown here is derived from an EMBL/GenBank/DDBJ whole genome shotgun (WGS) entry which is preliminary data.</text>
</comment>
<name>A0ABW0XB61_9ACTN</name>
<dbReference type="RefSeq" id="WP_380229311.1">
    <property type="nucleotide sequence ID" value="NZ_JBHSOF010000062.1"/>
</dbReference>
<sequence length="586" mass="64587">MFSLAALPLSGWHEDLAAAEAARFGPTGTCRTLQSAEHVHYSARLLLIFLATLDNPPADPGELRESHLLRLRLHLQNRGDGVGFTGRFGAVLLLLRRLPPGRLRPEVVDFLARRGHVAGRPQEGRPGYSEREFAAIVTAARSDVAAIRDRIAAGEAELARIEAEGLDVFEGQERTDAERLLRLARTGTARGIPNGRTLPRGMVGNHWRRLLAQRLFLTESDLTPLLILGVALTGRNVETIKDLPAEHRLLEERAVAVNLLKRRRAKSASRETVHWEVGLPSRQLHTPGGYYLLLHRLTTRSRSFSGGDHLWSVFAGLDGRPADHGEYWDAKQEAAGHVAPFALRMNASRRLSLRQWSASHGLRDDVGELLEVTSNRIKTTVEVRTTRALGGHLPTASRTNTMDVSFRHYLKPDPRVRDWAERVMAQALADAENHARAATARVLDEAAETAMAADPHAAAKLLGTTAGKIAEARDGRLDTLVSACLDFENGPFDEGPCRQSFLTCLRCENALVLEKHLPALLALLDRMRAELDAANVADWCRRHAVTWLVVTRRILPRFTAAQIRNAEAAKPALPIAALFDGPKESA</sequence>